<dbReference type="EMBL" id="JAWDJX010000134">
    <property type="protein sequence ID" value="KAK3045923.1"/>
    <property type="molecule type" value="Genomic_DNA"/>
</dbReference>
<evidence type="ECO:0000313" key="3">
    <source>
        <dbReference type="Proteomes" id="UP001271007"/>
    </source>
</evidence>
<dbReference type="Proteomes" id="UP001271007">
    <property type="component" value="Unassembled WGS sequence"/>
</dbReference>
<keyword evidence="3" id="KW-1185">Reference proteome</keyword>
<sequence>MSIDTYSPFQSQASRPASRQSSPESEIRETLQSRTQRSPQDRQRKQQKTTRPQPPPIQRPTTSFDWVRTKVRSFMACDTASPIQWLLDLRTYGLKIHYNTTAVGHANWKDKQTLEYKNIRFTMDEFRGMVQALVAKTRQALLEDVLFVEHAHELPAVPWDVLHDDSTNGEVGWNFMDDQRSRLPVAGMGWLYERIRSKEELQDRFVREGNDQA</sequence>
<evidence type="ECO:0000256" key="1">
    <source>
        <dbReference type="SAM" id="MobiDB-lite"/>
    </source>
</evidence>
<feature type="compositionally biased region" description="Low complexity" evidence="1">
    <location>
        <begin position="11"/>
        <end position="24"/>
    </location>
</feature>
<evidence type="ECO:0000313" key="2">
    <source>
        <dbReference type="EMBL" id="KAK3045923.1"/>
    </source>
</evidence>
<proteinExistence type="predicted"/>
<gene>
    <name evidence="2" type="ORF">LTR09_012553</name>
</gene>
<feature type="compositionally biased region" description="Polar residues" evidence="1">
    <location>
        <begin position="1"/>
        <end position="10"/>
    </location>
</feature>
<dbReference type="AlphaFoldDB" id="A0AAJ0D4Y0"/>
<protein>
    <submittedName>
        <fullName evidence="2">Uncharacterized protein</fullName>
    </submittedName>
</protein>
<organism evidence="2 3">
    <name type="scientific">Extremus antarcticus</name>
    <dbReference type="NCBI Taxonomy" id="702011"/>
    <lineage>
        <taxon>Eukaryota</taxon>
        <taxon>Fungi</taxon>
        <taxon>Dikarya</taxon>
        <taxon>Ascomycota</taxon>
        <taxon>Pezizomycotina</taxon>
        <taxon>Dothideomycetes</taxon>
        <taxon>Dothideomycetidae</taxon>
        <taxon>Mycosphaerellales</taxon>
        <taxon>Extremaceae</taxon>
        <taxon>Extremus</taxon>
    </lineage>
</organism>
<accession>A0AAJ0D4Y0</accession>
<feature type="region of interest" description="Disordered" evidence="1">
    <location>
        <begin position="1"/>
        <end position="62"/>
    </location>
</feature>
<reference evidence="2" key="1">
    <citation type="submission" date="2023-04" db="EMBL/GenBank/DDBJ databases">
        <title>Black Yeasts Isolated from many extreme environments.</title>
        <authorList>
            <person name="Coleine C."/>
            <person name="Stajich J.E."/>
            <person name="Selbmann L."/>
        </authorList>
    </citation>
    <scope>NUCLEOTIDE SEQUENCE</scope>
    <source>
        <strain evidence="2">CCFEE 5312</strain>
    </source>
</reference>
<comment type="caution">
    <text evidence="2">The sequence shown here is derived from an EMBL/GenBank/DDBJ whole genome shotgun (WGS) entry which is preliminary data.</text>
</comment>
<name>A0AAJ0D4Y0_9PEZI</name>